<evidence type="ECO:0000313" key="2">
    <source>
        <dbReference type="EMBL" id="KRY38262.1"/>
    </source>
</evidence>
<dbReference type="InParanoid" id="A0A0V1BMQ3"/>
<evidence type="ECO:0000313" key="3">
    <source>
        <dbReference type="Proteomes" id="UP000054776"/>
    </source>
</evidence>
<name>A0A0V1BMQ3_TRISP</name>
<reference evidence="2 3" key="1">
    <citation type="submission" date="2015-01" db="EMBL/GenBank/DDBJ databases">
        <title>Evolution of Trichinella species and genotypes.</title>
        <authorList>
            <person name="Korhonen P.K."/>
            <person name="Edoardo P."/>
            <person name="Giuseppe L.R."/>
            <person name="Gasser R.B."/>
        </authorList>
    </citation>
    <scope>NUCLEOTIDE SEQUENCE [LARGE SCALE GENOMIC DNA]</scope>
    <source>
        <strain evidence="2">ISS3</strain>
    </source>
</reference>
<dbReference type="AlphaFoldDB" id="A0A0V1BMQ3"/>
<evidence type="ECO:0000256" key="1">
    <source>
        <dbReference type="SAM" id="MobiDB-lite"/>
    </source>
</evidence>
<protein>
    <submittedName>
        <fullName evidence="2">Uncharacterized protein</fullName>
    </submittedName>
</protein>
<comment type="caution">
    <text evidence="2">The sequence shown here is derived from an EMBL/GenBank/DDBJ whole genome shotgun (WGS) entry which is preliminary data.</text>
</comment>
<gene>
    <name evidence="2" type="ORF">T01_2658</name>
</gene>
<dbReference type="EMBL" id="JYDH01000027">
    <property type="protein sequence ID" value="KRY38262.1"/>
    <property type="molecule type" value="Genomic_DNA"/>
</dbReference>
<proteinExistence type="predicted"/>
<keyword evidence="3" id="KW-1185">Reference proteome</keyword>
<dbReference type="Proteomes" id="UP000054776">
    <property type="component" value="Unassembled WGS sequence"/>
</dbReference>
<accession>A0A0V1BMQ3</accession>
<organism evidence="2 3">
    <name type="scientific">Trichinella spiralis</name>
    <name type="common">Trichina worm</name>
    <dbReference type="NCBI Taxonomy" id="6334"/>
    <lineage>
        <taxon>Eukaryota</taxon>
        <taxon>Metazoa</taxon>
        <taxon>Ecdysozoa</taxon>
        <taxon>Nematoda</taxon>
        <taxon>Enoplea</taxon>
        <taxon>Dorylaimia</taxon>
        <taxon>Trichinellida</taxon>
        <taxon>Trichinellidae</taxon>
        <taxon>Trichinella</taxon>
    </lineage>
</organism>
<sequence>MQMAPQTQYEPFAAFYCLCAQLQGRIHRDQLHPSRFSLINPYTLHPAAFLIIYQNELIPLVFSLSSHIGMTGFLEKNTATVSSAPPTERLYSRSLSSSGSQPGGHAPLWGRRQVPGGASYIGSIHSNVPLCNGILRTYGISYAASQQRIQMLLDSPPTQQDSEYPHSETTASSLVLITASIESDIQASKKQFI</sequence>
<feature type="region of interest" description="Disordered" evidence="1">
    <location>
        <begin position="85"/>
        <end position="108"/>
    </location>
</feature>